<protein>
    <submittedName>
        <fullName evidence="1">Uncharacterized protein</fullName>
    </submittedName>
</protein>
<evidence type="ECO:0000313" key="2">
    <source>
        <dbReference type="Proteomes" id="UP000828251"/>
    </source>
</evidence>
<sequence length="106" mass="12039">MVQKDVCAVKCRCKRIILFCSSQNPMRVMRFLVAQLAKELHFSSKLLITSAHEYKLFRAVVETSDSYKQGSIIDESSVNWFPISFMTNEHVLMEVGGGGFDLDSEN</sequence>
<dbReference type="AlphaFoldDB" id="A0A9D3VER5"/>
<dbReference type="EMBL" id="JAIQCV010000007">
    <property type="protein sequence ID" value="KAH1081806.1"/>
    <property type="molecule type" value="Genomic_DNA"/>
</dbReference>
<keyword evidence="2" id="KW-1185">Reference proteome</keyword>
<evidence type="ECO:0000313" key="1">
    <source>
        <dbReference type="EMBL" id="KAH1081806.1"/>
    </source>
</evidence>
<gene>
    <name evidence="1" type="ORF">J1N35_021567</name>
</gene>
<accession>A0A9D3VER5</accession>
<proteinExistence type="predicted"/>
<name>A0A9D3VER5_9ROSI</name>
<reference evidence="1 2" key="1">
    <citation type="journal article" date="2021" name="Plant Biotechnol. J.">
        <title>Multi-omics assisted identification of the key and species-specific regulatory components of drought-tolerant mechanisms in Gossypium stocksii.</title>
        <authorList>
            <person name="Yu D."/>
            <person name="Ke L."/>
            <person name="Zhang D."/>
            <person name="Wu Y."/>
            <person name="Sun Y."/>
            <person name="Mei J."/>
            <person name="Sun J."/>
            <person name="Sun Y."/>
        </authorList>
    </citation>
    <scope>NUCLEOTIDE SEQUENCE [LARGE SCALE GENOMIC DNA]</scope>
    <source>
        <strain evidence="2">cv. E1</strain>
        <tissue evidence="1">Leaf</tissue>
    </source>
</reference>
<organism evidence="1 2">
    <name type="scientific">Gossypium stocksii</name>
    <dbReference type="NCBI Taxonomy" id="47602"/>
    <lineage>
        <taxon>Eukaryota</taxon>
        <taxon>Viridiplantae</taxon>
        <taxon>Streptophyta</taxon>
        <taxon>Embryophyta</taxon>
        <taxon>Tracheophyta</taxon>
        <taxon>Spermatophyta</taxon>
        <taxon>Magnoliopsida</taxon>
        <taxon>eudicotyledons</taxon>
        <taxon>Gunneridae</taxon>
        <taxon>Pentapetalae</taxon>
        <taxon>rosids</taxon>
        <taxon>malvids</taxon>
        <taxon>Malvales</taxon>
        <taxon>Malvaceae</taxon>
        <taxon>Malvoideae</taxon>
        <taxon>Gossypium</taxon>
    </lineage>
</organism>
<dbReference type="Proteomes" id="UP000828251">
    <property type="component" value="Unassembled WGS sequence"/>
</dbReference>
<comment type="caution">
    <text evidence="1">The sequence shown here is derived from an EMBL/GenBank/DDBJ whole genome shotgun (WGS) entry which is preliminary data.</text>
</comment>